<name>A0ABP1A3C8_9BRYO</name>
<keyword evidence="9" id="KW-1185">Reference proteome</keyword>
<feature type="repeat" description="WD" evidence="5">
    <location>
        <begin position="530"/>
        <end position="572"/>
    </location>
</feature>
<keyword evidence="3" id="KW-0677">Repeat</keyword>
<feature type="compositionally biased region" description="Gly residues" evidence="6">
    <location>
        <begin position="406"/>
        <end position="421"/>
    </location>
</feature>
<dbReference type="InterPro" id="IPR015943">
    <property type="entry name" value="WD40/YVTN_repeat-like_dom_sf"/>
</dbReference>
<organism evidence="8 9">
    <name type="scientific">Sphagnum jensenii</name>
    <dbReference type="NCBI Taxonomy" id="128206"/>
    <lineage>
        <taxon>Eukaryota</taxon>
        <taxon>Viridiplantae</taxon>
        <taxon>Streptophyta</taxon>
        <taxon>Embryophyta</taxon>
        <taxon>Bryophyta</taxon>
        <taxon>Sphagnophytina</taxon>
        <taxon>Sphagnopsida</taxon>
        <taxon>Sphagnales</taxon>
        <taxon>Sphagnaceae</taxon>
        <taxon>Sphagnum</taxon>
    </lineage>
</organism>
<keyword evidence="4" id="KW-0156">Chromatin regulator</keyword>
<dbReference type="PANTHER" id="PTHR22850">
    <property type="entry name" value="WD40 REPEAT FAMILY"/>
    <property type="match status" value="1"/>
</dbReference>
<evidence type="ECO:0000259" key="7">
    <source>
        <dbReference type="Pfam" id="PF12265"/>
    </source>
</evidence>
<accession>A0ABP1A3C8</accession>
<protein>
    <recommendedName>
        <fullName evidence="7">Histone-binding protein RBBP4-like N-terminal domain-containing protein</fullName>
    </recommendedName>
</protein>
<reference evidence="8 9" key="1">
    <citation type="submission" date="2024-03" db="EMBL/GenBank/DDBJ databases">
        <authorList>
            <consortium name="ELIXIR-Norway"/>
            <consortium name="Elixir Norway"/>
        </authorList>
    </citation>
    <scope>NUCLEOTIDE SEQUENCE [LARGE SCALE GENOMIC DNA]</scope>
</reference>
<dbReference type="InterPro" id="IPR022052">
    <property type="entry name" value="Histone-bd_RBBP4-like_N"/>
</dbReference>
<feature type="compositionally biased region" description="Polar residues" evidence="6">
    <location>
        <begin position="1"/>
        <end position="38"/>
    </location>
</feature>
<evidence type="ECO:0000256" key="4">
    <source>
        <dbReference type="ARBA" id="ARBA00022853"/>
    </source>
</evidence>
<dbReference type="Proteomes" id="UP001497522">
    <property type="component" value="Chromosome 1"/>
</dbReference>
<dbReference type="PROSITE" id="PS50082">
    <property type="entry name" value="WD_REPEATS_2"/>
    <property type="match status" value="3"/>
</dbReference>
<feature type="compositionally biased region" description="Low complexity" evidence="6">
    <location>
        <begin position="61"/>
        <end position="71"/>
    </location>
</feature>
<evidence type="ECO:0000256" key="6">
    <source>
        <dbReference type="SAM" id="MobiDB-lite"/>
    </source>
</evidence>
<dbReference type="InterPro" id="IPR050459">
    <property type="entry name" value="WD_repeat_RBAP46/RBAP48/MSI1"/>
</dbReference>
<evidence type="ECO:0000256" key="2">
    <source>
        <dbReference type="ARBA" id="ARBA00022574"/>
    </source>
</evidence>
<feature type="region of interest" description="Disordered" evidence="6">
    <location>
        <begin position="1"/>
        <end position="84"/>
    </location>
</feature>
<proteinExistence type="inferred from homology"/>
<dbReference type="PROSITE" id="PS50294">
    <property type="entry name" value="WD_REPEATS_REGION"/>
    <property type="match status" value="1"/>
</dbReference>
<evidence type="ECO:0000256" key="3">
    <source>
        <dbReference type="ARBA" id="ARBA00022737"/>
    </source>
</evidence>
<evidence type="ECO:0000313" key="9">
    <source>
        <dbReference type="Proteomes" id="UP001497522"/>
    </source>
</evidence>
<dbReference type="EMBL" id="OZ023702">
    <property type="protein sequence ID" value="CAK9857414.1"/>
    <property type="molecule type" value="Genomic_DNA"/>
</dbReference>
<keyword evidence="2 5" id="KW-0853">WD repeat</keyword>
<dbReference type="InterPro" id="IPR001680">
    <property type="entry name" value="WD40_rpt"/>
</dbReference>
<evidence type="ECO:0000256" key="1">
    <source>
        <dbReference type="ARBA" id="ARBA00009341"/>
    </source>
</evidence>
<comment type="similarity">
    <text evidence="1">Belongs to the WD repeat RBAP46/RBAP48/MSI1 family.</text>
</comment>
<feature type="repeat" description="WD" evidence="5">
    <location>
        <begin position="480"/>
        <end position="522"/>
    </location>
</feature>
<feature type="compositionally biased region" description="Basic residues" evidence="6">
    <location>
        <begin position="50"/>
        <end position="60"/>
    </location>
</feature>
<feature type="region of interest" description="Disordered" evidence="6">
    <location>
        <begin position="161"/>
        <end position="188"/>
    </location>
</feature>
<dbReference type="Gene3D" id="2.130.10.10">
    <property type="entry name" value="YVTN repeat-like/Quinoprotein amine dehydrogenase"/>
    <property type="match status" value="1"/>
</dbReference>
<evidence type="ECO:0000256" key="5">
    <source>
        <dbReference type="PROSITE-ProRule" id="PRU00221"/>
    </source>
</evidence>
<gene>
    <name evidence="8" type="ORF">CSSPJE1EN2_LOCUS409</name>
</gene>
<feature type="region of interest" description="Disordered" evidence="6">
    <location>
        <begin position="396"/>
        <end position="430"/>
    </location>
</feature>
<feature type="domain" description="Histone-binding protein RBBP4-like N-terminal" evidence="7">
    <location>
        <begin position="204"/>
        <end position="271"/>
    </location>
</feature>
<dbReference type="Pfam" id="PF00400">
    <property type="entry name" value="WD40"/>
    <property type="match status" value="3"/>
</dbReference>
<dbReference type="InterPro" id="IPR036322">
    <property type="entry name" value="WD40_repeat_dom_sf"/>
</dbReference>
<sequence length="659" mass="71808">MATSSPGGDGASDTTRGMATLTPGGTSDTKGSIATSTPGGDEGASDTKRSRLAALHRKHAAAVAATTTPSPSKQPPPSSSSLASFRIFKTDPNDLNYAKLCPSVFNGPLVSQLQLRKDDSNVAVDKVLRELLGSNAKMSGKIGGTIETRVQDRVLLLDNPATQGGAVDRAKNKAHRSRSKRSSKHLSLRQHRHLGSFNLPIDEERYTQWKSLVPALYDWLTNHNLIWPSLSCRWGPQLKQGTYKNRQLLYLSERTDGEFPNTLVVAQCEVLKPRTAAAEHISQFNEEAKSPFVKKHKTIIHPGEVNRIRELPQNSKIVATHTDRPEVLIWNVETQPNRSSTLGAVHSRPDLVLTGHTENAEFALNFSRAAPHVLSGGKDKLVLQWSIEDHITGIQEPYPSRAGTPTAGGGRGSWTTGGGGSDLSDASSIAPRGVFKGHSDTVEDVQFRPSSMQEFCSVGDDSCLVFWDARSGHEPTLKVEKAHDADLHCVDWNAHDENLLLTGSADASVRLFDHRKLSASNSQGTPIEQFEGHTAAVLCVQWCPDRASVFGSCAEDGLLNVWDFEKASKKSGESGRPKKSSKVPAGLFFQHTGHRDKVVDFHWDASDPWTVVSVSDDGESTGGGGTLQIWRMIDFLYRPEEEVLAELDSVRPQLLLPPQ</sequence>
<dbReference type="SMART" id="SM00320">
    <property type="entry name" value="WD40"/>
    <property type="match status" value="6"/>
</dbReference>
<dbReference type="Pfam" id="PF12265">
    <property type="entry name" value="CAF1C_H4-bd"/>
    <property type="match status" value="1"/>
</dbReference>
<feature type="compositionally biased region" description="Basic residues" evidence="6">
    <location>
        <begin position="172"/>
        <end position="188"/>
    </location>
</feature>
<feature type="repeat" description="WD" evidence="5">
    <location>
        <begin position="435"/>
        <end position="477"/>
    </location>
</feature>
<dbReference type="SUPFAM" id="SSF50978">
    <property type="entry name" value="WD40 repeat-like"/>
    <property type="match status" value="1"/>
</dbReference>
<evidence type="ECO:0000313" key="8">
    <source>
        <dbReference type="EMBL" id="CAK9857414.1"/>
    </source>
</evidence>